<evidence type="ECO:0000313" key="7">
    <source>
        <dbReference type="Proteomes" id="UP000593562"/>
    </source>
</evidence>
<evidence type="ECO:0000259" key="5">
    <source>
        <dbReference type="Pfam" id="PF03936"/>
    </source>
</evidence>
<gene>
    <name evidence="6" type="ORF">HS088_TW23G00648</name>
</gene>
<evidence type="ECO:0000256" key="4">
    <source>
        <dbReference type="ARBA" id="ARBA00023239"/>
    </source>
</evidence>
<dbReference type="InterPro" id="IPR050148">
    <property type="entry name" value="Terpene_synthase-like"/>
</dbReference>
<keyword evidence="2" id="KW-0479">Metal-binding</keyword>
<dbReference type="InterPro" id="IPR005630">
    <property type="entry name" value="Terpene_synthase_metal-bd"/>
</dbReference>
<dbReference type="Gene3D" id="1.50.10.130">
    <property type="entry name" value="Terpene synthase, N-terminal domain"/>
    <property type="match status" value="1"/>
</dbReference>
<reference evidence="6 7" key="1">
    <citation type="journal article" date="2020" name="Nat. Commun.">
        <title>Genome of Tripterygium wilfordii and identification of cytochrome P450 involved in triptolide biosynthesis.</title>
        <authorList>
            <person name="Tu L."/>
            <person name="Su P."/>
            <person name="Zhang Z."/>
            <person name="Gao L."/>
            <person name="Wang J."/>
            <person name="Hu T."/>
            <person name="Zhou J."/>
            <person name="Zhang Y."/>
            <person name="Zhao Y."/>
            <person name="Liu Y."/>
            <person name="Song Y."/>
            <person name="Tong Y."/>
            <person name="Lu Y."/>
            <person name="Yang J."/>
            <person name="Xu C."/>
            <person name="Jia M."/>
            <person name="Peters R.J."/>
            <person name="Huang L."/>
            <person name="Gao W."/>
        </authorList>
    </citation>
    <scope>NUCLEOTIDE SEQUENCE [LARGE SCALE GENOMIC DNA]</scope>
    <source>
        <strain evidence="7">cv. XIE 37</strain>
        <tissue evidence="6">Leaf</tissue>
    </source>
</reference>
<evidence type="ECO:0000313" key="6">
    <source>
        <dbReference type="EMBL" id="KAF5725916.1"/>
    </source>
</evidence>
<evidence type="ECO:0000256" key="2">
    <source>
        <dbReference type="ARBA" id="ARBA00022723"/>
    </source>
</evidence>
<dbReference type="PANTHER" id="PTHR31225:SF93">
    <property type="entry name" value="ALPHA-HUMULENE_(-)-(E)-BETA-CARYOPHYLLENE SYNTHASE"/>
    <property type="match status" value="1"/>
</dbReference>
<dbReference type="FunFam" id="1.10.600.10:FF:000007">
    <property type="entry name" value="Isoprene synthase, chloroplastic"/>
    <property type="match status" value="1"/>
</dbReference>
<dbReference type="InterPro" id="IPR008930">
    <property type="entry name" value="Terpenoid_cyclase/PrenylTrfase"/>
</dbReference>
<dbReference type="InterPro" id="IPR034741">
    <property type="entry name" value="Terpene_cyclase-like_1_C"/>
</dbReference>
<feature type="domain" description="Terpene synthase metal-binding" evidence="5">
    <location>
        <begin position="74"/>
        <end position="313"/>
    </location>
</feature>
<dbReference type="SUPFAM" id="SSF48239">
    <property type="entry name" value="Terpenoid cyclases/Protein prenyltransferases"/>
    <property type="match status" value="1"/>
</dbReference>
<keyword evidence="4" id="KW-0456">Lyase</keyword>
<dbReference type="SUPFAM" id="SSF48576">
    <property type="entry name" value="Terpenoid synthases"/>
    <property type="match status" value="1"/>
</dbReference>
<dbReference type="PANTHER" id="PTHR31225">
    <property type="entry name" value="OS04G0344100 PROTEIN-RELATED"/>
    <property type="match status" value="1"/>
</dbReference>
<dbReference type="EMBL" id="JAAARO010000023">
    <property type="protein sequence ID" value="KAF5725916.1"/>
    <property type="molecule type" value="Genomic_DNA"/>
</dbReference>
<keyword evidence="7" id="KW-1185">Reference proteome</keyword>
<dbReference type="InterPro" id="IPR036965">
    <property type="entry name" value="Terpene_synth_N_sf"/>
</dbReference>
<dbReference type="GO" id="GO:0000287">
    <property type="term" value="F:magnesium ion binding"/>
    <property type="evidence" value="ECO:0007669"/>
    <property type="project" value="InterPro"/>
</dbReference>
<dbReference type="InParanoid" id="A0A7J7BWK9"/>
<dbReference type="GO" id="GO:0010333">
    <property type="term" value="F:terpene synthase activity"/>
    <property type="evidence" value="ECO:0007669"/>
    <property type="project" value="InterPro"/>
</dbReference>
<dbReference type="InterPro" id="IPR008949">
    <property type="entry name" value="Isoprenoid_synthase_dom_sf"/>
</dbReference>
<accession>A0A7J7BWK9</accession>
<comment type="cofactor">
    <cofactor evidence="1">
        <name>Mg(2+)</name>
        <dbReference type="ChEBI" id="CHEBI:18420"/>
    </cofactor>
</comment>
<dbReference type="GO" id="GO:0016114">
    <property type="term" value="P:terpenoid biosynthetic process"/>
    <property type="evidence" value="ECO:0007669"/>
    <property type="project" value="InterPro"/>
</dbReference>
<proteinExistence type="predicted"/>
<protein>
    <recommendedName>
        <fullName evidence="5">Terpene synthase metal-binding domain-containing protein</fullName>
    </recommendedName>
</protein>
<keyword evidence="3" id="KW-0460">Magnesium</keyword>
<dbReference type="AlphaFoldDB" id="A0A7J7BWK9"/>
<dbReference type="SFLD" id="SFLDS00005">
    <property type="entry name" value="Isoprenoid_Synthase_Type_I"/>
    <property type="match status" value="1"/>
</dbReference>
<organism evidence="6 7">
    <name type="scientific">Tripterygium wilfordii</name>
    <name type="common">Thunder God vine</name>
    <dbReference type="NCBI Taxonomy" id="458696"/>
    <lineage>
        <taxon>Eukaryota</taxon>
        <taxon>Viridiplantae</taxon>
        <taxon>Streptophyta</taxon>
        <taxon>Embryophyta</taxon>
        <taxon>Tracheophyta</taxon>
        <taxon>Spermatophyta</taxon>
        <taxon>Magnoliopsida</taxon>
        <taxon>eudicotyledons</taxon>
        <taxon>Gunneridae</taxon>
        <taxon>Pentapetalae</taxon>
        <taxon>rosids</taxon>
        <taxon>fabids</taxon>
        <taxon>Celastrales</taxon>
        <taxon>Celastraceae</taxon>
        <taxon>Tripterygium</taxon>
    </lineage>
</organism>
<dbReference type="Gene3D" id="1.10.600.10">
    <property type="entry name" value="Farnesyl Diphosphate Synthase"/>
    <property type="match status" value="1"/>
</dbReference>
<comment type="caution">
    <text evidence="6">The sequence shown here is derived from an EMBL/GenBank/DDBJ whole genome shotgun (WGS) entry which is preliminary data.</text>
</comment>
<dbReference type="Pfam" id="PF03936">
    <property type="entry name" value="Terpene_synth_C"/>
    <property type="match status" value="1"/>
</dbReference>
<evidence type="ECO:0000256" key="3">
    <source>
        <dbReference type="ARBA" id="ARBA00022842"/>
    </source>
</evidence>
<dbReference type="Proteomes" id="UP000593562">
    <property type="component" value="Unassembled WGS sequence"/>
</dbReference>
<dbReference type="SFLD" id="SFLDG01019">
    <property type="entry name" value="Terpene_Cyclase_Like_1_C_Termi"/>
    <property type="match status" value="1"/>
</dbReference>
<name>A0A7J7BWK9_TRIWF</name>
<evidence type="ECO:0000256" key="1">
    <source>
        <dbReference type="ARBA" id="ARBA00001946"/>
    </source>
</evidence>
<sequence length="366" mass="43450">MATHCSPRFEEHIAYALKNPFHKGISRIESRQYISFYEEDESCNQLLLKLAKIDFNRVQIWHQQELVEILRWHKELDVEVNFPYSRDRPVETYLWTVGTFFESHYATTRKFLTKFTILLTYLDDTYDAYGTIEELRLLTNAIQRWDSDHLEEAPNSMKFLCKAYLDLFHEKEEEFNNEGKPYHLSYAIDALKAQFRYYHLEAEWLNKGDMPRFEEYMDNAGLSTCYHVMANVAFTGMGEIAGVKEFEWLKSFPKIDEATMIICRLMDDLVTTEREKQWKHIPTGIECYMKTYGVSEEEAVEEFQRNISNAWKDINEELIKPTRPLLMIFLNLARVMDVLYKYKDAYTYSASLKDIIKSLFIDAIPM</sequence>